<accession>A0A0E9XKX5</accession>
<reference evidence="1" key="1">
    <citation type="submission" date="2014-11" db="EMBL/GenBank/DDBJ databases">
        <authorList>
            <person name="Amaro Gonzalez C."/>
        </authorList>
    </citation>
    <scope>NUCLEOTIDE SEQUENCE</scope>
</reference>
<name>A0A0E9XKX5_ANGAN</name>
<dbReference type="EMBL" id="GBXM01005195">
    <property type="protein sequence ID" value="JAI03383.1"/>
    <property type="molecule type" value="Transcribed_RNA"/>
</dbReference>
<evidence type="ECO:0000313" key="1">
    <source>
        <dbReference type="EMBL" id="JAI03383.1"/>
    </source>
</evidence>
<proteinExistence type="predicted"/>
<protein>
    <submittedName>
        <fullName evidence="1">Uncharacterized protein</fullName>
    </submittedName>
</protein>
<sequence>MLRTTTPDQGLCHLSPTHYTKKTFTQLSVKTWGCIYTESPSLWPK</sequence>
<dbReference type="AlphaFoldDB" id="A0A0E9XKX5"/>
<organism evidence="1">
    <name type="scientific">Anguilla anguilla</name>
    <name type="common">European freshwater eel</name>
    <name type="synonym">Muraena anguilla</name>
    <dbReference type="NCBI Taxonomy" id="7936"/>
    <lineage>
        <taxon>Eukaryota</taxon>
        <taxon>Metazoa</taxon>
        <taxon>Chordata</taxon>
        <taxon>Craniata</taxon>
        <taxon>Vertebrata</taxon>
        <taxon>Euteleostomi</taxon>
        <taxon>Actinopterygii</taxon>
        <taxon>Neopterygii</taxon>
        <taxon>Teleostei</taxon>
        <taxon>Anguilliformes</taxon>
        <taxon>Anguillidae</taxon>
        <taxon>Anguilla</taxon>
    </lineage>
</organism>
<reference evidence="1" key="2">
    <citation type="journal article" date="2015" name="Fish Shellfish Immunol.">
        <title>Early steps in the European eel (Anguilla anguilla)-Vibrio vulnificus interaction in the gills: Role of the RtxA13 toxin.</title>
        <authorList>
            <person name="Callol A."/>
            <person name="Pajuelo D."/>
            <person name="Ebbesson L."/>
            <person name="Teles M."/>
            <person name="MacKenzie S."/>
            <person name="Amaro C."/>
        </authorList>
    </citation>
    <scope>NUCLEOTIDE SEQUENCE</scope>
</reference>